<evidence type="ECO:0000313" key="2">
    <source>
        <dbReference type="Proteomes" id="UP001432027"/>
    </source>
</evidence>
<organism evidence="1 2">
    <name type="scientific">Pristionchus entomophagus</name>
    <dbReference type="NCBI Taxonomy" id="358040"/>
    <lineage>
        <taxon>Eukaryota</taxon>
        <taxon>Metazoa</taxon>
        <taxon>Ecdysozoa</taxon>
        <taxon>Nematoda</taxon>
        <taxon>Chromadorea</taxon>
        <taxon>Rhabditida</taxon>
        <taxon>Rhabditina</taxon>
        <taxon>Diplogasteromorpha</taxon>
        <taxon>Diplogasteroidea</taxon>
        <taxon>Neodiplogasteridae</taxon>
        <taxon>Pristionchus</taxon>
    </lineage>
</organism>
<dbReference type="EMBL" id="BTSX01000005">
    <property type="protein sequence ID" value="GMT02162.1"/>
    <property type="molecule type" value="Genomic_DNA"/>
</dbReference>
<proteinExistence type="predicted"/>
<comment type="caution">
    <text evidence="1">The sequence shown here is derived from an EMBL/GenBank/DDBJ whole genome shotgun (WGS) entry which is preliminary data.</text>
</comment>
<gene>
    <name evidence="1" type="ORF">PENTCL1PPCAC_24336</name>
</gene>
<sequence length="91" mass="10761">MCLGPLIRHLEEKKEMYEKSGMSKEQIRKHVGTGELKLIDLYHKNDHENRGIIEESKARVRVKYELTHHQCWIACPSLFVHLVKHIRLLCS</sequence>
<reference evidence="1" key="1">
    <citation type="submission" date="2023-10" db="EMBL/GenBank/DDBJ databases">
        <title>Genome assembly of Pristionchus species.</title>
        <authorList>
            <person name="Yoshida K."/>
            <person name="Sommer R.J."/>
        </authorList>
    </citation>
    <scope>NUCLEOTIDE SEQUENCE</scope>
    <source>
        <strain evidence="1">RS0144</strain>
    </source>
</reference>
<dbReference type="Proteomes" id="UP001432027">
    <property type="component" value="Unassembled WGS sequence"/>
</dbReference>
<evidence type="ECO:0000313" key="1">
    <source>
        <dbReference type="EMBL" id="GMT02162.1"/>
    </source>
</evidence>
<feature type="non-terminal residue" evidence="1">
    <location>
        <position position="91"/>
    </location>
</feature>
<accession>A0AAV5U6K5</accession>
<name>A0AAV5U6K5_9BILA</name>
<protein>
    <submittedName>
        <fullName evidence="1">Uncharacterized protein</fullName>
    </submittedName>
</protein>
<keyword evidence="2" id="KW-1185">Reference proteome</keyword>
<dbReference type="AlphaFoldDB" id="A0AAV5U6K5"/>